<dbReference type="Proteomes" id="UP000464954">
    <property type="component" value="Chromosome"/>
</dbReference>
<evidence type="ECO:0000256" key="5">
    <source>
        <dbReference type="SAM" id="SignalP"/>
    </source>
</evidence>
<keyword evidence="4" id="KW-0106">Calcium</keyword>
<evidence type="ECO:0000313" key="7">
    <source>
        <dbReference type="Proteomes" id="UP000464954"/>
    </source>
</evidence>
<accession>A0A6P1MDX0</accession>
<evidence type="ECO:0000256" key="4">
    <source>
        <dbReference type="ARBA" id="ARBA00022837"/>
    </source>
</evidence>
<keyword evidence="3 5" id="KW-0732">Signal</keyword>
<evidence type="ECO:0000256" key="3">
    <source>
        <dbReference type="ARBA" id="ARBA00022729"/>
    </source>
</evidence>
<dbReference type="InterPro" id="IPR036116">
    <property type="entry name" value="FN3_sf"/>
</dbReference>
<proteinExistence type="predicted"/>
<feature type="signal peptide" evidence="5">
    <location>
        <begin position="1"/>
        <end position="22"/>
    </location>
</feature>
<organism evidence="6 7">
    <name type="scientific">Tichowtungia aerotolerans</name>
    <dbReference type="NCBI Taxonomy" id="2697043"/>
    <lineage>
        <taxon>Bacteria</taxon>
        <taxon>Pseudomonadati</taxon>
        <taxon>Kiritimatiellota</taxon>
        <taxon>Tichowtungiia</taxon>
        <taxon>Tichowtungiales</taxon>
        <taxon>Tichowtungiaceae</taxon>
        <taxon>Tichowtungia</taxon>
    </lineage>
</organism>
<dbReference type="Pfam" id="PF18884">
    <property type="entry name" value="TSP3_bac"/>
    <property type="match status" value="2"/>
</dbReference>
<gene>
    <name evidence="6" type="ORF">GT409_12730</name>
</gene>
<feature type="chain" id="PRO_5026818396" description="Fibronectin type-III domain-containing protein" evidence="5">
    <location>
        <begin position="23"/>
        <end position="237"/>
    </location>
</feature>
<keyword evidence="2" id="KW-0964">Secreted</keyword>
<evidence type="ECO:0000256" key="1">
    <source>
        <dbReference type="ARBA" id="ARBA00004613"/>
    </source>
</evidence>
<evidence type="ECO:0000313" key="6">
    <source>
        <dbReference type="EMBL" id="QHI70268.1"/>
    </source>
</evidence>
<dbReference type="RefSeq" id="WP_160629445.1">
    <property type="nucleotide sequence ID" value="NZ_CP047593.1"/>
</dbReference>
<dbReference type="InterPro" id="IPR059100">
    <property type="entry name" value="TSP3_bac"/>
</dbReference>
<sequence>MTNTVYKFIVLVLFAMVAFGQAVTVTVEWDPASTTVDGEALEYVHCYKVFYGDTSGVYTDYVVVTNATSAEVELEYNKTHYFSVKTCTHDAESDYSEELVWMAPVMADKDADGLSDDWEMAYFGTLDAASGTSDYDHNGICDVTEFIAGTDPTDPLDSPALVSLGRGIVAFEARSAVGDGYENRARSYSLQYCEDLASGAWIPVFGMDQIDAEGQVVEYAVPEGGLHGFYRTQIQLN</sequence>
<keyword evidence="7" id="KW-1185">Reference proteome</keyword>
<dbReference type="AlphaFoldDB" id="A0A6P1MDX0"/>
<dbReference type="InterPro" id="IPR013783">
    <property type="entry name" value="Ig-like_fold"/>
</dbReference>
<dbReference type="SUPFAM" id="SSF49265">
    <property type="entry name" value="Fibronectin type III"/>
    <property type="match status" value="1"/>
</dbReference>
<protein>
    <recommendedName>
        <fullName evidence="8">Fibronectin type-III domain-containing protein</fullName>
    </recommendedName>
</protein>
<dbReference type="EMBL" id="CP047593">
    <property type="protein sequence ID" value="QHI70268.1"/>
    <property type="molecule type" value="Genomic_DNA"/>
</dbReference>
<name>A0A6P1MDX0_9BACT</name>
<evidence type="ECO:0000256" key="2">
    <source>
        <dbReference type="ARBA" id="ARBA00022525"/>
    </source>
</evidence>
<comment type="subcellular location">
    <subcellularLocation>
        <location evidence="1">Secreted</location>
    </subcellularLocation>
</comment>
<dbReference type="Gene3D" id="2.60.40.10">
    <property type="entry name" value="Immunoglobulins"/>
    <property type="match status" value="1"/>
</dbReference>
<dbReference type="KEGG" id="taer:GT409_12730"/>
<evidence type="ECO:0008006" key="8">
    <source>
        <dbReference type="Google" id="ProtNLM"/>
    </source>
</evidence>
<reference evidence="6 7" key="1">
    <citation type="submission" date="2020-01" db="EMBL/GenBank/DDBJ databases">
        <title>Ponticoccus aerotolerans gen. nov., sp. nov., an anaerobic bacterium and proposal of Ponticoccusceae fam. nov., Ponticoccusles ord. nov. and Ponticoccuse classis nov. in the phylum Kiritimatiellaeota.</title>
        <authorList>
            <person name="Zhou L.Y."/>
            <person name="Du Z.J."/>
        </authorList>
    </citation>
    <scope>NUCLEOTIDE SEQUENCE [LARGE SCALE GENOMIC DNA]</scope>
    <source>
        <strain evidence="6 7">S-5007</strain>
    </source>
</reference>